<dbReference type="PANTHER" id="PTHR42910">
    <property type="entry name" value="TRANSPORTER SCO4007-RELATED"/>
    <property type="match status" value="1"/>
</dbReference>
<dbReference type="Gene3D" id="1.20.1250.20">
    <property type="entry name" value="MFS general substrate transporter like domains"/>
    <property type="match status" value="1"/>
</dbReference>
<sequence length="405" mass="40985">MRPVLTRPLLLLMAVTTGLTVGGNYVNQPLLDTIASDVGVDDARAAALVTVSQVSYGLGLLLVVPLGDLLERRRLLVVLALLAAAGHAVCALAPSYAVLAVGTAVAGVFSVAAQVLVPFAAELAEPGREGRAVGTVMSGLLIGALLARSVSGALAEVGDWHTPYALVAVGLLVIAVLLRRELPRSVPGGTGGYLATLASAARLVAELPRLRTRALLGGLGFAGVSVLFATMTFLLAGPGFGLSELQIGLVGLAGVAGAAMASYAGRMADAGRGQWATGIGAVGLVATWGLLGLSSSVWLTSLLLFVLGFGLADMFLQAVHVSNQNVVYPLRPDARARLNSVYMTTYFAGGALGSAAGSAAWGAGGWSLVSVVGAGFGVLVVLVWLLDLRLERAGRTLSAAGAGSR</sequence>
<protein>
    <submittedName>
        <fullName evidence="7">MFS transporter</fullName>
    </submittedName>
</protein>
<comment type="caution">
    <text evidence="7">The sequence shown here is derived from an EMBL/GenBank/DDBJ whole genome shotgun (WGS) entry which is preliminary data.</text>
</comment>
<keyword evidence="2 5" id="KW-0812">Transmembrane</keyword>
<feature type="transmembrane region" description="Helical" evidence="5">
    <location>
        <begin position="161"/>
        <end position="178"/>
    </location>
</feature>
<evidence type="ECO:0000256" key="3">
    <source>
        <dbReference type="ARBA" id="ARBA00022989"/>
    </source>
</evidence>
<keyword evidence="4 5" id="KW-0472">Membrane</keyword>
<feature type="transmembrane region" description="Helical" evidence="5">
    <location>
        <begin position="297"/>
        <end position="319"/>
    </location>
</feature>
<proteinExistence type="predicted"/>
<evidence type="ECO:0000259" key="6">
    <source>
        <dbReference type="PROSITE" id="PS50850"/>
    </source>
</evidence>
<gene>
    <name evidence="7" type="ORF">AB2L27_13380</name>
</gene>
<comment type="subcellular location">
    <subcellularLocation>
        <location evidence="1">Cell membrane</location>
        <topology evidence="1">Multi-pass membrane protein</topology>
    </subcellularLocation>
</comment>
<dbReference type="InterPro" id="IPR036259">
    <property type="entry name" value="MFS_trans_sf"/>
</dbReference>
<dbReference type="RefSeq" id="WP_370441971.1">
    <property type="nucleotide sequence ID" value="NZ_JBGFTU010000014.1"/>
</dbReference>
<evidence type="ECO:0000256" key="5">
    <source>
        <dbReference type="SAM" id="Phobius"/>
    </source>
</evidence>
<organism evidence="7 8">
    <name type="scientific">Kineococcus halophytocola</name>
    <dbReference type="NCBI Taxonomy" id="3234027"/>
    <lineage>
        <taxon>Bacteria</taxon>
        <taxon>Bacillati</taxon>
        <taxon>Actinomycetota</taxon>
        <taxon>Actinomycetes</taxon>
        <taxon>Kineosporiales</taxon>
        <taxon>Kineosporiaceae</taxon>
        <taxon>Kineococcus</taxon>
    </lineage>
</organism>
<dbReference type="SUPFAM" id="SSF103473">
    <property type="entry name" value="MFS general substrate transporter"/>
    <property type="match status" value="1"/>
</dbReference>
<feature type="transmembrane region" description="Helical" evidence="5">
    <location>
        <begin position="340"/>
        <end position="360"/>
    </location>
</feature>
<evidence type="ECO:0000256" key="2">
    <source>
        <dbReference type="ARBA" id="ARBA00022692"/>
    </source>
</evidence>
<accession>A0ABV4H2F0</accession>
<dbReference type="Pfam" id="PF07690">
    <property type="entry name" value="MFS_1"/>
    <property type="match status" value="1"/>
</dbReference>
<dbReference type="InterPro" id="IPR020846">
    <property type="entry name" value="MFS_dom"/>
</dbReference>
<feature type="transmembrane region" description="Helical" evidence="5">
    <location>
        <begin position="133"/>
        <end position="155"/>
    </location>
</feature>
<evidence type="ECO:0000313" key="7">
    <source>
        <dbReference type="EMBL" id="MEZ0165747.1"/>
    </source>
</evidence>
<dbReference type="PROSITE" id="PS50850">
    <property type="entry name" value="MFS"/>
    <property type="match status" value="1"/>
</dbReference>
<dbReference type="PANTHER" id="PTHR42910:SF1">
    <property type="entry name" value="MAJOR FACILITATOR SUPERFAMILY (MFS) PROFILE DOMAIN-CONTAINING PROTEIN"/>
    <property type="match status" value="1"/>
</dbReference>
<feature type="transmembrane region" description="Helical" evidence="5">
    <location>
        <begin position="366"/>
        <end position="386"/>
    </location>
</feature>
<name>A0ABV4H2F0_9ACTN</name>
<feature type="transmembrane region" description="Helical" evidence="5">
    <location>
        <begin position="100"/>
        <end position="121"/>
    </location>
</feature>
<feature type="transmembrane region" description="Helical" evidence="5">
    <location>
        <begin position="275"/>
        <end position="291"/>
    </location>
</feature>
<feature type="transmembrane region" description="Helical" evidence="5">
    <location>
        <begin position="76"/>
        <end position="94"/>
    </location>
</feature>
<evidence type="ECO:0000313" key="8">
    <source>
        <dbReference type="Proteomes" id="UP001565927"/>
    </source>
</evidence>
<feature type="transmembrane region" description="Helical" evidence="5">
    <location>
        <begin position="46"/>
        <end position="64"/>
    </location>
</feature>
<keyword evidence="3 5" id="KW-1133">Transmembrane helix</keyword>
<feature type="transmembrane region" description="Helical" evidence="5">
    <location>
        <begin position="215"/>
        <end position="239"/>
    </location>
</feature>
<feature type="transmembrane region" description="Helical" evidence="5">
    <location>
        <begin position="245"/>
        <end position="263"/>
    </location>
</feature>
<keyword evidence="8" id="KW-1185">Reference proteome</keyword>
<reference evidence="7 8" key="1">
    <citation type="submission" date="2024-07" db="EMBL/GenBank/DDBJ databases">
        <authorList>
            <person name="Thanompreechachai J."/>
            <person name="Duangmal K."/>
        </authorList>
    </citation>
    <scope>NUCLEOTIDE SEQUENCE [LARGE SCALE GENOMIC DNA]</scope>
    <source>
        <strain evidence="7 8">LSe6-4</strain>
    </source>
</reference>
<dbReference type="CDD" id="cd17324">
    <property type="entry name" value="MFS_NepI_like"/>
    <property type="match status" value="1"/>
</dbReference>
<evidence type="ECO:0000256" key="4">
    <source>
        <dbReference type="ARBA" id="ARBA00023136"/>
    </source>
</evidence>
<evidence type="ECO:0000256" key="1">
    <source>
        <dbReference type="ARBA" id="ARBA00004651"/>
    </source>
</evidence>
<feature type="domain" description="Major facilitator superfamily (MFS) profile" evidence="6">
    <location>
        <begin position="9"/>
        <end position="392"/>
    </location>
</feature>
<dbReference type="Proteomes" id="UP001565927">
    <property type="component" value="Unassembled WGS sequence"/>
</dbReference>
<dbReference type="EMBL" id="JBGFTU010000014">
    <property type="protein sequence ID" value="MEZ0165747.1"/>
    <property type="molecule type" value="Genomic_DNA"/>
</dbReference>
<dbReference type="InterPro" id="IPR011701">
    <property type="entry name" value="MFS"/>
</dbReference>